<evidence type="ECO:0000256" key="2">
    <source>
        <dbReference type="SAM" id="Phobius"/>
    </source>
</evidence>
<keyword evidence="5" id="KW-1185">Reference proteome</keyword>
<sequence length="439" mass="48091">MPGPGATDPVDLRAHASAHLSLSRQLEQMHHETPHTLDEYDGGGLRQSSHLPPLPSSYHHCLRQRQCDDDDVTASALHHVFDDVRGGGGGGGRGMTERSNDGGRSSMRNLLLALVWGGTRRRRVGGIVVGITAVALVFLGASLLGHSRFLPHVLGVANNQSHRSLRAFERELADYKTVTFKPARANHARGNQIATTAKRCEGPVDVPRGYFKSQAGEDDMLMGWFNNICDGTYIELGGLDGVRFSNSHVFNKGGLGWKGVLIELDHDNYMKSTVNRPNEIANINAGVCGAPQTLHAVTGGAFNNAMGGIWEFKSPEGRERYWPGITLDNPAVKEIQCDTMDGLLLSYAPHTTYFDFLSLDVEGAEISVLESIDFNRVGFGVMLIEGGDKSKNLALLKILKSKGYSHVFQTARSLWYANDNFDEIYKDIGVKMNFNNIVE</sequence>
<protein>
    <recommendedName>
        <fullName evidence="3">Methyltransferase FkbM domain-containing protein</fullName>
    </recommendedName>
</protein>
<keyword evidence="2" id="KW-0472">Membrane</keyword>
<organism evidence="4 5">
    <name type="scientific">Cyclostephanos tholiformis</name>
    <dbReference type="NCBI Taxonomy" id="382380"/>
    <lineage>
        <taxon>Eukaryota</taxon>
        <taxon>Sar</taxon>
        <taxon>Stramenopiles</taxon>
        <taxon>Ochrophyta</taxon>
        <taxon>Bacillariophyta</taxon>
        <taxon>Coscinodiscophyceae</taxon>
        <taxon>Thalassiosirophycidae</taxon>
        <taxon>Stephanodiscales</taxon>
        <taxon>Stephanodiscaceae</taxon>
        <taxon>Cyclostephanos</taxon>
    </lineage>
</organism>
<dbReference type="InterPro" id="IPR006342">
    <property type="entry name" value="FkbM_mtfrase"/>
</dbReference>
<evidence type="ECO:0000259" key="3">
    <source>
        <dbReference type="Pfam" id="PF05050"/>
    </source>
</evidence>
<comment type="caution">
    <text evidence="4">The sequence shown here is derived from an EMBL/GenBank/DDBJ whole genome shotgun (WGS) entry which is preliminary data.</text>
</comment>
<evidence type="ECO:0000256" key="1">
    <source>
        <dbReference type="SAM" id="MobiDB-lite"/>
    </source>
</evidence>
<dbReference type="EMBL" id="JALLPB020000237">
    <property type="protein sequence ID" value="KAL3811772.1"/>
    <property type="molecule type" value="Genomic_DNA"/>
</dbReference>
<feature type="region of interest" description="Disordered" evidence="1">
    <location>
        <begin position="83"/>
        <end position="104"/>
    </location>
</feature>
<accession>A0ABD3RFC6</accession>
<proteinExistence type="predicted"/>
<dbReference type="PANTHER" id="PTHR34009">
    <property type="entry name" value="PROTEIN STAR"/>
    <property type="match status" value="1"/>
</dbReference>
<name>A0ABD3RFC6_9STRA</name>
<keyword evidence="2" id="KW-1133">Transmembrane helix</keyword>
<dbReference type="InterPro" id="IPR029063">
    <property type="entry name" value="SAM-dependent_MTases_sf"/>
</dbReference>
<dbReference type="PANTHER" id="PTHR34009:SF3">
    <property type="entry name" value="METHYLTRANSFERASE FKBM DOMAIN-CONTAINING PROTEIN"/>
    <property type="match status" value="1"/>
</dbReference>
<evidence type="ECO:0000313" key="5">
    <source>
        <dbReference type="Proteomes" id="UP001530377"/>
    </source>
</evidence>
<dbReference type="Gene3D" id="3.40.50.150">
    <property type="entry name" value="Vaccinia Virus protein VP39"/>
    <property type="match status" value="1"/>
</dbReference>
<evidence type="ECO:0000313" key="4">
    <source>
        <dbReference type="EMBL" id="KAL3811772.1"/>
    </source>
</evidence>
<feature type="transmembrane region" description="Helical" evidence="2">
    <location>
        <begin position="124"/>
        <end position="144"/>
    </location>
</feature>
<dbReference type="Proteomes" id="UP001530377">
    <property type="component" value="Unassembled WGS sequence"/>
</dbReference>
<keyword evidence="2" id="KW-0812">Transmembrane</keyword>
<feature type="domain" description="Methyltransferase FkbM" evidence="3">
    <location>
        <begin position="237"/>
        <end position="404"/>
    </location>
</feature>
<dbReference type="InterPro" id="IPR053202">
    <property type="entry name" value="EGF_Rcpt_Signaling_Reg"/>
</dbReference>
<dbReference type="Pfam" id="PF05050">
    <property type="entry name" value="Methyltransf_21"/>
    <property type="match status" value="1"/>
</dbReference>
<dbReference type="SUPFAM" id="SSF53335">
    <property type="entry name" value="S-adenosyl-L-methionine-dependent methyltransferases"/>
    <property type="match status" value="1"/>
</dbReference>
<gene>
    <name evidence="4" type="ORF">ACHAXA_008046</name>
</gene>
<dbReference type="AlphaFoldDB" id="A0ABD3RFC6"/>
<reference evidence="4 5" key="1">
    <citation type="submission" date="2024-10" db="EMBL/GenBank/DDBJ databases">
        <title>Updated reference genomes for cyclostephanoid diatoms.</title>
        <authorList>
            <person name="Roberts W.R."/>
            <person name="Alverson A.J."/>
        </authorList>
    </citation>
    <scope>NUCLEOTIDE SEQUENCE [LARGE SCALE GENOMIC DNA]</scope>
    <source>
        <strain evidence="4 5">AJA228-03</strain>
    </source>
</reference>